<name>A0ACC2PE77_9HYME</name>
<keyword evidence="2" id="KW-1185">Reference proteome</keyword>
<reference evidence="1" key="1">
    <citation type="submission" date="2023-04" db="EMBL/GenBank/DDBJ databases">
        <title>A chromosome-level genome assembly of the parasitoid wasp Eretmocerus hayati.</title>
        <authorList>
            <person name="Zhong Y."/>
            <person name="Liu S."/>
            <person name="Liu Y."/>
        </authorList>
    </citation>
    <scope>NUCLEOTIDE SEQUENCE</scope>
    <source>
        <strain evidence="1">ZJU_SS_LIU_2023</strain>
    </source>
</reference>
<comment type="caution">
    <text evidence="1">The sequence shown here is derived from an EMBL/GenBank/DDBJ whole genome shotgun (WGS) entry which is preliminary data.</text>
</comment>
<organism evidence="1 2">
    <name type="scientific">Eretmocerus hayati</name>
    <dbReference type="NCBI Taxonomy" id="131215"/>
    <lineage>
        <taxon>Eukaryota</taxon>
        <taxon>Metazoa</taxon>
        <taxon>Ecdysozoa</taxon>
        <taxon>Arthropoda</taxon>
        <taxon>Hexapoda</taxon>
        <taxon>Insecta</taxon>
        <taxon>Pterygota</taxon>
        <taxon>Neoptera</taxon>
        <taxon>Endopterygota</taxon>
        <taxon>Hymenoptera</taxon>
        <taxon>Apocrita</taxon>
        <taxon>Proctotrupomorpha</taxon>
        <taxon>Chalcidoidea</taxon>
        <taxon>Aphelinidae</taxon>
        <taxon>Aphelininae</taxon>
        <taxon>Eretmocerus</taxon>
    </lineage>
</organism>
<protein>
    <submittedName>
        <fullName evidence="1">Uncharacterized protein</fullName>
    </submittedName>
</protein>
<dbReference type="Proteomes" id="UP001239111">
    <property type="component" value="Chromosome 1"/>
</dbReference>
<gene>
    <name evidence="1" type="ORF">QAD02_017656</name>
</gene>
<proteinExistence type="predicted"/>
<accession>A0ACC2PE77</accession>
<evidence type="ECO:0000313" key="2">
    <source>
        <dbReference type="Proteomes" id="UP001239111"/>
    </source>
</evidence>
<evidence type="ECO:0000313" key="1">
    <source>
        <dbReference type="EMBL" id="KAJ8681864.1"/>
    </source>
</evidence>
<dbReference type="EMBL" id="CM056741">
    <property type="protein sequence ID" value="KAJ8681864.1"/>
    <property type="molecule type" value="Genomic_DNA"/>
</dbReference>
<sequence>MKDGVEILWPLSYHPAQFHEARDNRDERKLGRSIGQEKDIIKQRLIRMKRRRMKWQKSDGHRYLATMVEKARHLENAPTVQNEKVDSPRNICTPFLYKTTSSKGASKASRNVALPCARIDTRSDPSSDKNSIISSHSLGIIEAIQPVFMILQRHLNSQNSYHDYSCAPKLVIA</sequence>